<feature type="region of interest" description="Disordered" evidence="2">
    <location>
        <begin position="127"/>
        <end position="166"/>
    </location>
</feature>
<name>A0AAE0L8F1_9CHLO</name>
<accession>A0AAE0L8F1</accession>
<comment type="caution">
    <text evidence="3">The sequence shown here is derived from an EMBL/GenBank/DDBJ whole genome shotgun (WGS) entry which is preliminary data.</text>
</comment>
<proteinExistence type="predicted"/>
<evidence type="ECO:0000313" key="4">
    <source>
        <dbReference type="Proteomes" id="UP001190700"/>
    </source>
</evidence>
<organism evidence="3 4">
    <name type="scientific">Cymbomonas tetramitiformis</name>
    <dbReference type="NCBI Taxonomy" id="36881"/>
    <lineage>
        <taxon>Eukaryota</taxon>
        <taxon>Viridiplantae</taxon>
        <taxon>Chlorophyta</taxon>
        <taxon>Pyramimonadophyceae</taxon>
        <taxon>Pyramimonadales</taxon>
        <taxon>Pyramimonadaceae</taxon>
        <taxon>Cymbomonas</taxon>
    </lineage>
</organism>
<sequence>MNMFIELIATKNSAIQELEAQLKLARKEEKSSSAELHALRLQVVRLEGELEEAKADIAVASERQKQLTIAKDFVEKENTRLSKPLEDPFSLVSASFGLPSAFLTAPQAAHSGQQYLDLWKSSMNSQQSCTSENVEPSLSNITGSRSALRTTNGSPEARTPASRPEQVRLKAALTVLKSVSTMLDAPSDGETMHQSGEAHHTR</sequence>
<feature type="compositionally biased region" description="Polar residues" evidence="2">
    <location>
        <begin position="127"/>
        <end position="154"/>
    </location>
</feature>
<evidence type="ECO:0000313" key="3">
    <source>
        <dbReference type="EMBL" id="KAK3275883.1"/>
    </source>
</evidence>
<keyword evidence="4" id="KW-1185">Reference proteome</keyword>
<gene>
    <name evidence="3" type="ORF">CYMTET_16012</name>
</gene>
<reference evidence="3 4" key="1">
    <citation type="journal article" date="2015" name="Genome Biol. Evol.">
        <title>Comparative Genomics of a Bacterivorous Green Alga Reveals Evolutionary Causalities and Consequences of Phago-Mixotrophic Mode of Nutrition.</title>
        <authorList>
            <person name="Burns J.A."/>
            <person name="Paasch A."/>
            <person name="Narechania A."/>
            <person name="Kim E."/>
        </authorList>
    </citation>
    <scope>NUCLEOTIDE SEQUENCE [LARGE SCALE GENOMIC DNA]</scope>
    <source>
        <strain evidence="3 4">PLY_AMNH</strain>
    </source>
</reference>
<evidence type="ECO:0000256" key="1">
    <source>
        <dbReference type="SAM" id="Coils"/>
    </source>
</evidence>
<dbReference type="Proteomes" id="UP001190700">
    <property type="component" value="Unassembled WGS sequence"/>
</dbReference>
<feature type="coiled-coil region" evidence="1">
    <location>
        <begin position="8"/>
        <end position="70"/>
    </location>
</feature>
<evidence type="ECO:0000256" key="2">
    <source>
        <dbReference type="SAM" id="MobiDB-lite"/>
    </source>
</evidence>
<dbReference type="EMBL" id="LGRX02006955">
    <property type="protein sequence ID" value="KAK3275883.1"/>
    <property type="molecule type" value="Genomic_DNA"/>
</dbReference>
<protein>
    <submittedName>
        <fullName evidence="3">Uncharacterized protein</fullName>
    </submittedName>
</protein>
<keyword evidence="1" id="KW-0175">Coiled coil</keyword>
<feature type="region of interest" description="Disordered" evidence="2">
    <location>
        <begin position="180"/>
        <end position="202"/>
    </location>
</feature>
<dbReference type="AlphaFoldDB" id="A0AAE0L8F1"/>